<dbReference type="InterPro" id="IPR016032">
    <property type="entry name" value="Sig_transdc_resp-reg_C-effctor"/>
</dbReference>
<dbReference type="OrthoDB" id="11962at2157"/>
<dbReference type="Proteomes" id="UP000294299">
    <property type="component" value="Chromosome NFRAN"/>
</dbReference>
<dbReference type="EMBL" id="LR216287">
    <property type="protein sequence ID" value="VFJ14130.1"/>
    <property type="molecule type" value="Genomic_DNA"/>
</dbReference>
<sequence length="80" mass="9221">MISKDTEELIIRKYLQGYSRDEIAEQTLTATGTVTTKINEWKRRIGAPDIEDLRQFVIIIRKSGMTIKQLASSFRTLNFA</sequence>
<dbReference type="GO" id="GO:0006355">
    <property type="term" value="P:regulation of DNA-templated transcription"/>
    <property type="evidence" value="ECO:0007669"/>
    <property type="project" value="InterPro"/>
</dbReference>
<dbReference type="KEGG" id="nfn:NFRAN_1808"/>
<gene>
    <name evidence="1" type="ORF">NFRAN_1808</name>
</gene>
<proteinExistence type="predicted"/>
<evidence type="ECO:0008006" key="3">
    <source>
        <dbReference type="Google" id="ProtNLM"/>
    </source>
</evidence>
<dbReference type="SUPFAM" id="SSF46894">
    <property type="entry name" value="C-terminal effector domain of the bipartite response regulators"/>
    <property type="match status" value="1"/>
</dbReference>
<protein>
    <recommendedName>
        <fullName evidence="3">HTH luxR-type domain-containing protein</fullName>
    </recommendedName>
</protein>
<evidence type="ECO:0000313" key="1">
    <source>
        <dbReference type="EMBL" id="VFJ14130.1"/>
    </source>
</evidence>
<dbReference type="GO" id="GO:0003677">
    <property type="term" value="F:DNA binding"/>
    <property type="evidence" value="ECO:0007669"/>
    <property type="project" value="InterPro"/>
</dbReference>
<reference evidence="1 2" key="1">
    <citation type="submission" date="2019-02" db="EMBL/GenBank/DDBJ databases">
        <authorList>
            <person name="Lehtovirta-Morley E L."/>
        </authorList>
    </citation>
    <scope>NUCLEOTIDE SEQUENCE [LARGE SCALE GENOMIC DNA]</scope>
    <source>
        <strain evidence="1">NFRAN1</strain>
    </source>
</reference>
<dbReference type="RefSeq" id="WP_134484325.1">
    <property type="nucleotide sequence ID" value="NZ_LR216287.1"/>
</dbReference>
<dbReference type="AlphaFoldDB" id="A0A484I8U3"/>
<dbReference type="GeneID" id="39421118"/>
<organism evidence="1 2">
    <name type="scientific">Candidatus Nitrosocosmicus franklandianus</name>
    <dbReference type="NCBI Taxonomy" id="1798806"/>
    <lineage>
        <taxon>Archaea</taxon>
        <taxon>Nitrososphaerota</taxon>
        <taxon>Nitrososphaeria</taxon>
        <taxon>Nitrososphaerales</taxon>
        <taxon>Nitrososphaeraceae</taxon>
        <taxon>Candidatus Nitrosocosmicus</taxon>
    </lineage>
</organism>
<keyword evidence="2" id="KW-1185">Reference proteome</keyword>
<accession>A0A484I8U3</accession>
<name>A0A484I8U3_9ARCH</name>
<evidence type="ECO:0000313" key="2">
    <source>
        <dbReference type="Proteomes" id="UP000294299"/>
    </source>
</evidence>